<dbReference type="KEGG" id="bim:100749058"/>
<evidence type="ECO:0000313" key="2">
    <source>
        <dbReference type="RefSeq" id="XP_012242768.1"/>
    </source>
</evidence>
<gene>
    <name evidence="2" type="primary">LOC100749058</name>
</gene>
<proteinExistence type="predicted"/>
<dbReference type="AlphaFoldDB" id="A0A6P3UX40"/>
<organism evidence="1 2">
    <name type="scientific">Bombus impatiens</name>
    <name type="common">Bumblebee</name>
    <dbReference type="NCBI Taxonomy" id="132113"/>
    <lineage>
        <taxon>Eukaryota</taxon>
        <taxon>Metazoa</taxon>
        <taxon>Ecdysozoa</taxon>
        <taxon>Arthropoda</taxon>
        <taxon>Hexapoda</taxon>
        <taxon>Insecta</taxon>
        <taxon>Pterygota</taxon>
        <taxon>Neoptera</taxon>
        <taxon>Endopterygota</taxon>
        <taxon>Hymenoptera</taxon>
        <taxon>Apocrita</taxon>
        <taxon>Aculeata</taxon>
        <taxon>Apoidea</taxon>
        <taxon>Anthophila</taxon>
        <taxon>Apidae</taxon>
        <taxon>Bombus</taxon>
        <taxon>Pyrobombus</taxon>
    </lineage>
</organism>
<keyword evidence="1" id="KW-1185">Reference proteome</keyword>
<dbReference type="GeneID" id="100749058"/>
<name>A0A6P3UX40_BOMIM</name>
<reference evidence="2" key="1">
    <citation type="submission" date="2025-08" db="UniProtKB">
        <authorList>
            <consortium name="RefSeq"/>
        </authorList>
    </citation>
    <scope>IDENTIFICATION</scope>
</reference>
<evidence type="ECO:0000313" key="1">
    <source>
        <dbReference type="Proteomes" id="UP000515180"/>
    </source>
</evidence>
<dbReference type="OrthoDB" id="8195095at2759"/>
<dbReference type="RefSeq" id="XP_012242768.1">
    <property type="nucleotide sequence ID" value="XM_012387345.3"/>
</dbReference>
<dbReference type="Proteomes" id="UP000515180">
    <property type="component" value="Unplaced"/>
</dbReference>
<accession>A0A6P3UX40</accession>
<protein>
    <submittedName>
        <fullName evidence="2">Uncharacterized protein LOC100749058 isoform X1</fullName>
    </submittedName>
</protein>
<sequence>MIMYKHNSSLSMENHTQAISFANSYFALVDGLVSGLESQLSEDVVLYWFGSLIKGRKHVSTFLRSRKLNSRHIFSHIISTTDINYEKERLTRNKLCSCHYRKQQECQTRHNNFVNDNSTICEPFLQKMERSLSTCDVITDINHNKIHTKEIGAVDDTFYNLSENDLSNLFKLDILSTDIEEIEHSINRIKLKEEMVPTIKRKCSRRDKHDIVQVKYVETNGEVEFSRKFWKLGSWKTYISRLSTATLHTWKRPCKLQIAYTVSSQCQTLEQSCETKNVTVPFVQPKVRLPSLQEINEITSRLVPNTNEFGGFLKDADFFEDYKGFLGNVKMEMAINDSCMPLSTAQYVKNKLVFNKPSINMDDRNGKGKKKFAFNYQIHLIIYQDIDTCNMNECCTILKE</sequence>